<feature type="transmembrane region" description="Helical" evidence="7">
    <location>
        <begin position="43"/>
        <end position="70"/>
    </location>
</feature>
<keyword evidence="5 7" id="KW-0472">Membrane</keyword>
<sequence>MRVNHIYLTGIGLISLGCYLITRSDIQQIVRLLNITTIPISPIEVAALLIILVGIIIFLIGLFGCCGAFRESRVCLAFYIISVILVFIVQITVFIIMAMFYNELEYGIRSRLKSNMKNYNYVTSSPYEYAIDSIQKQHKCCGIDSAYDYGELRLPSSCCSVSASSSQCTINDINTYGISGCYKAIVNSVTLWTKIIIGITFGLCILALFGILFAVCLFRNVYDGYIKAPYPV</sequence>
<dbReference type="PANTHER" id="PTHR19282:SF544">
    <property type="entry name" value="TETRASPANIN"/>
    <property type="match status" value="1"/>
</dbReference>
<proteinExistence type="inferred from homology"/>
<protein>
    <recommendedName>
        <fullName evidence="7">Tetraspanin</fullName>
    </recommendedName>
</protein>
<evidence type="ECO:0000256" key="6">
    <source>
        <dbReference type="PIRSR" id="PIRSR002419-1"/>
    </source>
</evidence>
<dbReference type="Proteomes" id="UP000677228">
    <property type="component" value="Unassembled WGS sequence"/>
</dbReference>
<dbReference type="SUPFAM" id="SSF48652">
    <property type="entry name" value="Tetraspanin"/>
    <property type="match status" value="1"/>
</dbReference>
<feature type="disulfide bond" evidence="6">
    <location>
        <begin position="141"/>
        <end position="158"/>
    </location>
</feature>
<feature type="transmembrane region" description="Helical" evidence="7">
    <location>
        <begin position="76"/>
        <end position="101"/>
    </location>
</feature>
<dbReference type="PANTHER" id="PTHR19282">
    <property type="entry name" value="TETRASPANIN"/>
    <property type="match status" value="1"/>
</dbReference>
<dbReference type="PRINTS" id="PR00259">
    <property type="entry name" value="TMFOUR"/>
</dbReference>
<evidence type="ECO:0000313" key="9">
    <source>
        <dbReference type="EMBL" id="CAF3728870.1"/>
    </source>
</evidence>
<keyword evidence="4 7" id="KW-1133">Transmembrane helix</keyword>
<evidence type="ECO:0000256" key="5">
    <source>
        <dbReference type="ARBA" id="ARBA00023136"/>
    </source>
</evidence>
<evidence type="ECO:0000256" key="2">
    <source>
        <dbReference type="ARBA" id="ARBA00006840"/>
    </source>
</evidence>
<dbReference type="EMBL" id="CAJOBA010004961">
    <property type="protein sequence ID" value="CAF3728870.1"/>
    <property type="molecule type" value="Genomic_DNA"/>
</dbReference>
<evidence type="ECO:0000256" key="1">
    <source>
        <dbReference type="ARBA" id="ARBA00004141"/>
    </source>
</evidence>
<evidence type="ECO:0000256" key="4">
    <source>
        <dbReference type="ARBA" id="ARBA00022989"/>
    </source>
</evidence>
<evidence type="ECO:0000256" key="7">
    <source>
        <dbReference type="RuleBase" id="RU361218"/>
    </source>
</evidence>
<organism evidence="8 10">
    <name type="scientific">Didymodactylos carnosus</name>
    <dbReference type="NCBI Taxonomy" id="1234261"/>
    <lineage>
        <taxon>Eukaryota</taxon>
        <taxon>Metazoa</taxon>
        <taxon>Spiralia</taxon>
        <taxon>Gnathifera</taxon>
        <taxon>Rotifera</taxon>
        <taxon>Eurotatoria</taxon>
        <taxon>Bdelloidea</taxon>
        <taxon>Philodinida</taxon>
        <taxon>Philodinidae</taxon>
        <taxon>Didymodactylos</taxon>
    </lineage>
</organism>
<accession>A0A8S2DR62</accession>
<keyword evidence="3 7" id="KW-0812">Transmembrane</keyword>
<evidence type="ECO:0000256" key="3">
    <source>
        <dbReference type="ARBA" id="ARBA00022692"/>
    </source>
</evidence>
<dbReference type="PROSITE" id="PS51257">
    <property type="entry name" value="PROKAR_LIPOPROTEIN"/>
    <property type="match status" value="1"/>
</dbReference>
<dbReference type="Proteomes" id="UP000682733">
    <property type="component" value="Unassembled WGS sequence"/>
</dbReference>
<evidence type="ECO:0000313" key="8">
    <source>
        <dbReference type="EMBL" id="CAF0955552.1"/>
    </source>
</evidence>
<dbReference type="InterPro" id="IPR000301">
    <property type="entry name" value="Tetraspanin_animals"/>
</dbReference>
<keyword evidence="6" id="KW-1015">Disulfide bond</keyword>
<feature type="transmembrane region" description="Helical" evidence="7">
    <location>
        <begin position="6"/>
        <end position="22"/>
    </location>
</feature>
<dbReference type="AlphaFoldDB" id="A0A8S2DR62"/>
<dbReference type="EMBL" id="CAJNOK010004956">
    <property type="protein sequence ID" value="CAF0955552.1"/>
    <property type="molecule type" value="Genomic_DNA"/>
</dbReference>
<reference evidence="8" key="1">
    <citation type="submission" date="2021-02" db="EMBL/GenBank/DDBJ databases">
        <authorList>
            <person name="Nowell W R."/>
        </authorList>
    </citation>
    <scope>NUCLEOTIDE SEQUENCE</scope>
</reference>
<comment type="caution">
    <text evidence="8">The sequence shown here is derived from an EMBL/GenBank/DDBJ whole genome shotgun (WGS) entry which is preliminary data.</text>
</comment>
<comment type="subcellular location">
    <subcellularLocation>
        <location evidence="1 7">Membrane</location>
        <topology evidence="1 7">Multi-pass membrane protein</topology>
    </subcellularLocation>
</comment>
<dbReference type="PIRSF" id="PIRSF002419">
    <property type="entry name" value="Tetraspanin"/>
    <property type="match status" value="1"/>
</dbReference>
<dbReference type="InterPro" id="IPR008952">
    <property type="entry name" value="Tetraspanin_EC2_sf"/>
</dbReference>
<dbReference type="Gene3D" id="1.10.1450.10">
    <property type="entry name" value="Tetraspanin"/>
    <property type="match status" value="1"/>
</dbReference>
<dbReference type="Pfam" id="PF00335">
    <property type="entry name" value="Tetraspanin"/>
    <property type="match status" value="1"/>
</dbReference>
<comment type="similarity">
    <text evidence="2 7">Belongs to the tetraspanin (TM4SF) family.</text>
</comment>
<feature type="transmembrane region" description="Helical" evidence="7">
    <location>
        <begin position="195"/>
        <end position="222"/>
    </location>
</feature>
<gene>
    <name evidence="8" type="ORF">OVA965_LOCUS12364</name>
    <name evidence="9" type="ORF">TMI583_LOCUS12368</name>
</gene>
<dbReference type="GO" id="GO:0005886">
    <property type="term" value="C:plasma membrane"/>
    <property type="evidence" value="ECO:0007669"/>
    <property type="project" value="TreeGrafter"/>
</dbReference>
<name>A0A8S2DR62_9BILA</name>
<evidence type="ECO:0000313" key="10">
    <source>
        <dbReference type="Proteomes" id="UP000677228"/>
    </source>
</evidence>
<dbReference type="InterPro" id="IPR018499">
    <property type="entry name" value="Tetraspanin/Peripherin"/>
</dbReference>